<sequence length="301" mass="33364">MLATTSLHSPCHISANMSAVSAKGLDVMLTDKPVLVTGASGTIGRLLSVRLAALSWTLRLTDVVPLPIPLPPNASFTIADLEDQQAVNDLAEGCGLILHFGGISTEQSFETVLGPNFRGSFHIYEAARSRKARVVFPSSVHAVGLYERTQILDQDCLLRPDGYYGLSKAYGEMLARLYFDKHAVESVLIRIGSVLPEVPDERILSTWISHDDFVRLIERCAAAERVDCSVIWGQSNNSRGFWRHDARDKIGWIPLDSSDDQAERVRGKVTDNPVVERYQGGKFIVADYSRTDFPPREMFDD</sequence>
<gene>
    <name evidence="4" type="ORF">D3242_02965</name>
</gene>
<keyword evidence="3" id="KW-0520">NAD</keyword>
<evidence type="ECO:0000313" key="5">
    <source>
        <dbReference type="Proteomes" id="UP000275530"/>
    </source>
</evidence>
<comment type="similarity">
    <text evidence="1">Belongs to the NAD(P)-dependent epimerase/dehydratase family.</text>
</comment>
<dbReference type="PANTHER" id="PTHR43103">
    <property type="entry name" value="NUCLEOSIDE-DIPHOSPHATE-SUGAR EPIMERASE"/>
    <property type="match status" value="1"/>
</dbReference>
<evidence type="ECO:0000256" key="1">
    <source>
        <dbReference type="ARBA" id="ARBA00007637"/>
    </source>
</evidence>
<keyword evidence="5" id="KW-1185">Reference proteome</keyword>
<protein>
    <submittedName>
        <fullName evidence="4">NAD(P)-dependent oxidoreductase</fullName>
    </submittedName>
</protein>
<dbReference type="AlphaFoldDB" id="A0A6M7TMG9"/>
<keyword evidence="2" id="KW-0560">Oxidoreductase</keyword>
<dbReference type="Proteomes" id="UP000275530">
    <property type="component" value="Unassembled WGS sequence"/>
</dbReference>
<evidence type="ECO:0000256" key="2">
    <source>
        <dbReference type="ARBA" id="ARBA00023002"/>
    </source>
</evidence>
<comment type="caution">
    <text evidence="4">The sequence shown here is derived from an EMBL/GenBank/DDBJ whole genome shotgun (WGS) entry which is preliminary data.</text>
</comment>
<dbReference type="InterPro" id="IPR001509">
    <property type="entry name" value="Epimerase_deHydtase"/>
</dbReference>
<name>A0A6M7TMG9_9HYPH</name>
<accession>A0A6M7TMG9</accession>
<dbReference type="GO" id="GO:0016491">
    <property type="term" value="F:oxidoreductase activity"/>
    <property type="evidence" value="ECO:0007669"/>
    <property type="project" value="UniProtKB-KW"/>
</dbReference>
<proteinExistence type="inferred from homology"/>
<dbReference type="Gene3D" id="3.40.50.720">
    <property type="entry name" value="NAD(P)-binding Rossmann-like Domain"/>
    <property type="match status" value="1"/>
</dbReference>
<dbReference type="SUPFAM" id="SSF51735">
    <property type="entry name" value="NAD(P)-binding Rossmann-fold domains"/>
    <property type="match status" value="1"/>
</dbReference>
<dbReference type="EMBL" id="QZXA01000001">
    <property type="protein sequence ID" value="RJT38201.1"/>
    <property type="molecule type" value="Genomic_DNA"/>
</dbReference>
<dbReference type="PANTHER" id="PTHR43103:SF5">
    <property type="entry name" value="4-EPIMERASE, PUTATIVE (AFU_ORTHOLOGUE AFUA_7G00360)-RELATED"/>
    <property type="match status" value="1"/>
</dbReference>
<organism evidence="4 5">
    <name type="scientific">Mesorhizobium jarvisii</name>
    <dbReference type="NCBI Taxonomy" id="1777867"/>
    <lineage>
        <taxon>Bacteria</taxon>
        <taxon>Pseudomonadati</taxon>
        <taxon>Pseudomonadota</taxon>
        <taxon>Alphaproteobacteria</taxon>
        <taxon>Hyphomicrobiales</taxon>
        <taxon>Phyllobacteriaceae</taxon>
        <taxon>Mesorhizobium</taxon>
    </lineage>
</organism>
<reference evidence="4 5" key="1">
    <citation type="submission" date="2018-09" db="EMBL/GenBank/DDBJ databases">
        <title>Mesorhizobium carmichaelinearum sp. nov. isolated from Carmichaelinea spp. root nodules in New Zealand.</title>
        <authorList>
            <person name="De Meyer S.E."/>
        </authorList>
    </citation>
    <scope>NUCLEOTIDE SEQUENCE [LARGE SCALE GENOMIC DNA]</scope>
    <source>
        <strain evidence="4 5">LMG 28313</strain>
    </source>
</reference>
<evidence type="ECO:0000313" key="4">
    <source>
        <dbReference type="EMBL" id="RJT38201.1"/>
    </source>
</evidence>
<evidence type="ECO:0000256" key="3">
    <source>
        <dbReference type="ARBA" id="ARBA00023027"/>
    </source>
</evidence>
<dbReference type="InterPro" id="IPR036291">
    <property type="entry name" value="NAD(P)-bd_dom_sf"/>
</dbReference>
<dbReference type="Pfam" id="PF01370">
    <property type="entry name" value="Epimerase"/>
    <property type="match status" value="1"/>
</dbReference>